<protein>
    <submittedName>
        <fullName evidence="3">YcxB family protein</fullName>
    </submittedName>
</protein>
<dbReference type="InterPro" id="IPR025588">
    <property type="entry name" value="YcxB-like_C"/>
</dbReference>
<gene>
    <name evidence="3" type="ORF">ACFO5U_15910</name>
</gene>
<dbReference type="RefSeq" id="WP_377280055.1">
    <property type="nucleotide sequence ID" value="NZ_JBHSGL010000015.1"/>
</dbReference>
<comment type="caution">
    <text evidence="3">The sequence shown here is derived from an EMBL/GenBank/DDBJ whole genome shotgun (WGS) entry which is preliminary data.</text>
</comment>
<evidence type="ECO:0000256" key="1">
    <source>
        <dbReference type="SAM" id="Phobius"/>
    </source>
</evidence>
<accession>A0ABV9MEP5</accession>
<reference evidence="4" key="1">
    <citation type="journal article" date="2019" name="Int. J. Syst. Evol. Microbiol.">
        <title>The Global Catalogue of Microorganisms (GCM) 10K type strain sequencing project: providing services to taxonomists for standard genome sequencing and annotation.</title>
        <authorList>
            <consortium name="The Broad Institute Genomics Platform"/>
            <consortium name="The Broad Institute Genome Sequencing Center for Infectious Disease"/>
            <person name="Wu L."/>
            <person name="Ma J."/>
        </authorList>
    </citation>
    <scope>NUCLEOTIDE SEQUENCE [LARGE SCALE GENOMIC DNA]</scope>
    <source>
        <strain evidence="4">CGMCC 1.12151</strain>
    </source>
</reference>
<keyword evidence="1" id="KW-0472">Membrane</keyword>
<evidence type="ECO:0000313" key="3">
    <source>
        <dbReference type="EMBL" id="MFC4714337.1"/>
    </source>
</evidence>
<dbReference type="Pfam" id="PF14317">
    <property type="entry name" value="YcxB"/>
    <property type="match status" value="1"/>
</dbReference>
<keyword evidence="1" id="KW-1133">Transmembrane helix</keyword>
<proteinExistence type="predicted"/>
<keyword evidence="1" id="KW-0812">Transmembrane</keyword>
<feature type="domain" description="YcxB-like C-terminal" evidence="2">
    <location>
        <begin position="107"/>
        <end position="163"/>
    </location>
</feature>
<name>A0ABV9MEP5_9BACL</name>
<feature type="transmembrane region" description="Helical" evidence="1">
    <location>
        <begin position="36"/>
        <end position="53"/>
    </location>
</feature>
<dbReference type="EMBL" id="JBHSGL010000015">
    <property type="protein sequence ID" value="MFC4714337.1"/>
    <property type="molecule type" value="Genomic_DNA"/>
</dbReference>
<feature type="transmembrane region" description="Helical" evidence="1">
    <location>
        <begin position="59"/>
        <end position="81"/>
    </location>
</feature>
<keyword evidence="4" id="KW-1185">Reference proteome</keyword>
<dbReference type="Proteomes" id="UP001595932">
    <property type="component" value="Unassembled WGS sequence"/>
</dbReference>
<evidence type="ECO:0000313" key="4">
    <source>
        <dbReference type="Proteomes" id="UP001595932"/>
    </source>
</evidence>
<evidence type="ECO:0000259" key="2">
    <source>
        <dbReference type="Pfam" id="PF14317"/>
    </source>
</evidence>
<organism evidence="3 4">
    <name type="scientific">Planococcus dechangensis</name>
    <dbReference type="NCBI Taxonomy" id="1176255"/>
    <lineage>
        <taxon>Bacteria</taxon>
        <taxon>Bacillati</taxon>
        <taxon>Bacillota</taxon>
        <taxon>Bacilli</taxon>
        <taxon>Bacillales</taxon>
        <taxon>Caryophanaceae</taxon>
        <taxon>Planococcus</taxon>
    </lineage>
</organism>
<sequence length="175" mass="20384">MQKFSYELTEQQFVDFNLYHAKHSTAVQRSLINQRFVVPIVYLVLPFIMAPIFDLSWWALMIPFVLFAVLWILAFPAYFYWNIKRMSRKMVNEGRNEGLLGPRELFIDAEGVREVTQNGEAHVRWSGIEKCEQDERNVYLYNGAMSALIVPKHAVTDLEALISLLAEKVPVNRMN</sequence>